<dbReference type="OrthoDB" id="238714at2157"/>
<sequence length="285" mass="30117">MADVDERGQILLIGAVVIAVIVVALSLLLTSGLHAETATRDAASDVSADQTRTLLTELRSDGTWLVQRATSAHPNDVGEQERYVQDNVTTLGEQYRRYYAHSDSAVTVEFDGIETGTTVTQSSGTLDYDTDGDGTREEDWTVASNTRVRNATVTVDGGSGATTVVFDDGDTYAVEIDAGGTVSVDRPSGTTTCTASESTFTVDLGNATVDGEACPALAFDHAIQAPYDVRIENGDQVTGSYRLTADGSATGPNTATQLYAVDLSVTHRTSRIDYEGTVSIAPEEL</sequence>
<comment type="caution">
    <text evidence="2">The sequence shown here is derived from an EMBL/GenBank/DDBJ whole genome shotgun (WGS) entry which is preliminary data.</text>
</comment>
<name>A0A847TWM7_9EURY</name>
<feature type="transmembrane region" description="Helical" evidence="1">
    <location>
        <begin position="12"/>
        <end position="33"/>
    </location>
</feature>
<dbReference type="RefSeq" id="WP_170094138.1">
    <property type="nucleotide sequence ID" value="NZ_WOYG01000001.1"/>
</dbReference>
<organism evidence="2 3">
    <name type="scientific">Halomicrobium mukohataei</name>
    <dbReference type="NCBI Taxonomy" id="57705"/>
    <lineage>
        <taxon>Archaea</taxon>
        <taxon>Methanobacteriati</taxon>
        <taxon>Methanobacteriota</taxon>
        <taxon>Stenosarchaea group</taxon>
        <taxon>Halobacteria</taxon>
        <taxon>Halobacteriales</taxon>
        <taxon>Haloarculaceae</taxon>
        <taxon>Halomicrobium</taxon>
    </lineage>
</organism>
<dbReference type="Proteomes" id="UP000608662">
    <property type="component" value="Unassembled WGS sequence"/>
</dbReference>
<reference evidence="2" key="1">
    <citation type="submission" date="2019-12" db="EMBL/GenBank/DDBJ databases">
        <title>Whole-genome sequence of Halomicrobium mukohataei pws1.</title>
        <authorList>
            <person name="Verma D.K."/>
            <person name="Gopal K."/>
            <person name="Prasad E.S."/>
        </authorList>
    </citation>
    <scope>NUCLEOTIDE SEQUENCE</scope>
    <source>
        <strain evidence="2">Pws1</strain>
    </source>
</reference>
<keyword evidence="1" id="KW-1133">Transmembrane helix</keyword>
<keyword evidence="1" id="KW-0472">Membrane</keyword>
<proteinExistence type="predicted"/>
<dbReference type="InterPro" id="IPR055685">
    <property type="entry name" value="DUF7261"/>
</dbReference>
<dbReference type="AlphaFoldDB" id="A0A847TWM7"/>
<evidence type="ECO:0000313" key="3">
    <source>
        <dbReference type="Proteomes" id="UP000608662"/>
    </source>
</evidence>
<dbReference type="EMBL" id="WOYG01000001">
    <property type="protein sequence ID" value="NLV10442.1"/>
    <property type="molecule type" value="Genomic_DNA"/>
</dbReference>
<gene>
    <name evidence="2" type="ORF">GOC74_10935</name>
</gene>
<keyword evidence="1" id="KW-0812">Transmembrane</keyword>
<evidence type="ECO:0000313" key="2">
    <source>
        <dbReference type="EMBL" id="NLV10442.1"/>
    </source>
</evidence>
<protein>
    <submittedName>
        <fullName evidence="2">Uncharacterized protein</fullName>
    </submittedName>
</protein>
<dbReference type="Pfam" id="PF23922">
    <property type="entry name" value="DUF7261"/>
    <property type="match status" value="1"/>
</dbReference>
<accession>A0A847TWM7</accession>
<evidence type="ECO:0000256" key="1">
    <source>
        <dbReference type="SAM" id="Phobius"/>
    </source>
</evidence>